<evidence type="ECO:0000313" key="1">
    <source>
        <dbReference type="EMBL" id="MTI26245.1"/>
    </source>
</evidence>
<dbReference type="InterPro" id="IPR032342">
    <property type="entry name" value="DUF4861"/>
</dbReference>
<reference evidence="1 2" key="1">
    <citation type="submission" date="2019-02" db="EMBL/GenBank/DDBJ databases">
        <authorList>
            <person name="Goldberg S.R."/>
            <person name="Haltli B.A."/>
            <person name="Correa H."/>
            <person name="Russell K.G."/>
        </authorList>
    </citation>
    <scope>NUCLEOTIDE SEQUENCE [LARGE SCALE GENOMIC DNA]</scope>
    <source>
        <strain evidence="1 2">JCM 16186</strain>
    </source>
</reference>
<evidence type="ECO:0000313" key="2">
    <source>
        <dbReference type="Proteomes" id="UP000798808"/>
    </source>
</evidence>
<protein>
    <submittedName>
        <fullName evidence="1">DUF4861 domain-containing protein</fullName>
    </submittedName>
</protein>
<gene>
    <name evidence="1" type="ORF">E1163_14905</name>
</gene>
<sequence>MMMNKLLIAAIPVCCFMSCKSDKTENKMDVSSETSKVEKAAQKTYAELSVKEGGEWKEGSYEGGQFKNITEFEWPGGLNDHSYYLRYEGPGWENSQVGYRLYLDWRNAIDIFGKKVDTVVLSHVGQDGFDSYHENADWGQDILKVGKSLGIGSYGRLLGDSVVHFQKVSKTMAEVNNTDNSSSVNIKYNDWQSGSDTVDLATKLTIYPQGRYTQVSLDPSKAISGICTGIVKFDDVPLMKKEGEEWGYIATYGAQTLVSDQDLLGMAIFYKKSEAQEVKAGKHDHLVVFNPSDEAVTYYFLGAWSQEKDGIKDEAAFVKHIDDQLSHLDKNGKL</sequence>
<dbReference type="Pfam" id="PF16153">
    <property type="entry name" value="DUF4861"/>
    <property type="match status" value="1"/>
</dbReference>
<name>A0ABW9RQT6_9BACT</name>
<dbReference type="EMBL" id="SMLW01000571">
    <property type="protein sequence ID" value="MTI26245.1"/>
    <property type="molecule type" value="Genomic_DNA"/>
</dbReference>
<keyword evidence="2" id="KW-1185">Reference proteome</keyword>
<accession>A0ABW9RQT6</accession>
<organism evidence="1 2">
    <name type="scientific">Fulvivirga kasyanovii</name>
    <dbReference type="NCBI Taxonomy" id="396812"/>
    <lineage>
        <taxon>Bacteria</taxon>
        <taxon>Pseudomonadati</taxon>
        <taxon>Bacteroidota</taxon>
        <taxon>Cytophagia</taxon>
        <taxon>Cytophagales</taxon>
        <taxon>Fulvivirgaceae</taxon>
        <taxon>Fulvivirga</taxon>
    </lineage>
</organism>
<dbReference type="Proteomes" id="UP000798808">
    <property type="component" value="Unassembled WGS sequence"/>
</dbReference>
<comment type="caution">
    <text evidence="1">The sequence shown here is derived from an EMBL/GenBank/DDBJ whole genome shotgun (WGS) entry which is preliminary data.</text>
</comment>
<proteinExistence type="predicted"/>